<dbReference type="EMBL" id="CM034398">
    <property type="protein sequence ID" value="KAJ0177213.1"/>
    <property type="molecule type" value="Genomic_DNA"/>
</dbReference>
<reference evidence="1 2" key="1">
    <citation type="journal article" date="2021" name="Front. Genet.">
        <title>Chromosome-Level Genome Assembly Reveals Significant Gene Expansion in the Toll and IMD Signaling Pathways of Dendrolimus kikuchii.</title>
        <authorList>
            <person name="Zhou J."/>
            <person name="Wu P."/>
            <person name="Xiong Z."/>
            <person name="Liu N."/>
            <person name="Zhao N."/>
            <person name="Ji M."/>
            <person name="Qiu Y."/>
            <person name="Yang B."/>
        </authorList>
    </citation>
    <scope>NUCLEOTIDE SEQUENCE [LARGE SCALE GENOMIC DNA]</scope>
    <source>
        <strain evidence="1">Ann1</strain>
    </source>
</reference>
<name>A0ACC1CZZ6_9NEOP</name>
<sequence length="222" mass="24110">MSIGTVYETAYKGDFNQIKVRIDRDKSLIHTPDENGRLLIHWAALGGNNNLVDFLVHSGSPLDPSDDTNTTPLILAASAARVEVVKLLLSKNANVNSKTVRGQSSLHYACSKGHKEVAVLLLEYDANVNVTDVLGATPLHRAAAQGRNNIVEILLTSPHIKVDICDSTGCTPLHLACEEDREAIACMLVKANANINLQNKEKKTPLDVCTPKLKKTLISLLE</sequence>
<protein>
    <submittedName>
        <fullName evidence="1">Uncharacterized protein</fullName>
    </submittedName>
</protein>
<evidence type="ECO:0000313" key="1">
    <source>
        <dbReference type="EMBL" id="KAJ0177213.1"/>
    </source>
</evidence>
<proteinExistence type="predicted"/>
<dbReference type="Proteomes" id="UP000824533">
    <property type="component" value="Linkage Group LG12"/>
</dbReference>
<comment type="caution">
    <text evidence="1">The sequence shown here is derived from an EMBL/GenBank/DDBJ whole genome shotgun (WGS) entry which is preliminary data.</text>
</comment>
<keyword evidence="2" id="KW-1185">Reference proteome</keyword>
<accession>A0ACC1CZZ6</accession>
<gene>
    <name evidence="1" type="ORF">K1T71_007222</name>
</gene>
<evidence type="ECO:0000313" key="2">
    <source>
        <dbReference type="Proteomes" id="UP000824533"/>
    </source>
</evidence>
<organism evidence="1 2">
    <name type="scientific">Dendrolimus kikuchii</name>
    <dbReference type="NCBI Taxonomy" id="765133"/>
    <lineage>
        <taxon>Eukaryota</taxon>
        <taxon>Metazoa</taxon>
        <taxon>Ecdysozoa</taxon>
        <taxon>Arthropoda</taxon>
        <taxon>Hexapoda</taxon>
        <taxon>Insecta</taxon>
        <taxon>Pterygota</taxon>
        <taxon>Neoptera</taxon>
        <taxon>Endopterygota</taxon>
        <taxon>Lepidoptera</taxon>
        <taxon>Glossata</taxon>
        <taxon>Ditrysia</taxon>
        <taxon>Bombycoidea</taxon>
        <taxon>Lasiocampidae</taxon>
        <taxon>Dendrolimus</taxon>
    </lineage>
</organism>